<feature type="signal peptide" evidence="2">
    <location>
        <begin position="1"/>
        <end position="21"/>
    </location>
</feature>
<accession>A0AAW6U869</accession>
<dbReference type="RefSeq" id="WP_349247276.1">
    <property type="nucleotide sequence ID" value="NZ_JASCXX010000072.1"/>
</dbReference>
<feature type="domain" description="Heparinase II/III-like C-terminal" evidence="3">
    <location>
        <begin position="394"/>
        <end position="531"/>
    </location>
</feature>
<evidence type="ECO:0000256" key="1">
    <source>
        <dbReference type="ARBA" id="ARBA00004196"/>
    </source>
</evidence>
<organism evidence="4 5">
    <name type="scientific">Anaerobaca lacustris</name>
    <dbReference type="NCBI Taxonomy" id="3044600"/>
    <lineage>
        <taxon>Bacteria</taxon>
        <taxon>Pseudomonadati</taxon>
        <taxon>Planctomycetota</taxon>
        <taxon>Phycisphaerae</taxon>
        <taxon>Sedimentisphaerales</taxon>
        <taxon>Anaerobacaceae</taxon>
        <taxon>Anaerobaca</taxon>
    </lineage>
</organism>
<name>A0AAW6U869_9BACT</name>
<protein>
    <submittedName>
        <fullName evidence="4">Heparinase II/III family protein</fullName>
    </submittedName>
</protein>
<dbReference type="GO" id="GO:0030313">
    <property type="term" value="C:cell envelope"/>
    <property type="evidence" value="ECO:0007669"/>
    <property type="project" value="UniProtKB-SubCell"/>
</dbReference>
<dbReference type="EMBL" id="JASCXX010000072">
    <property type="protein sequence ID" value="MDI6451869.1"/>
    <property type="molecule type" value="Genomic_DNA"/>
</dbReference>
<dbReference type="Pfam" id="PF07940">
    <property type="entry name" value="Hepar_II_III_C"/>
    <property type="match status" value="1"/>
</dbReference>
<keyword evidence="5" id="KW-1185">Reference proteome</keyword>
<keyword evidence="2" id="KW-0732">Signal</keyword>
<evidence type="ECO:0000259" key="3">
    <source>
        <dbReference type="Pfam" id="PF07940"/>
    </source>
</evidence>
<comment type="caution">
    <text evidence="4">The sequence shown here is derived from an EMBL/GenBank/DDBJ whole genome shotgun (WGS) entry which is preliminary data.</text>
</comment>
<feature type="chain" id="PRO_5043465142" evidence="2">
    <location>
        <begin position="22"/>
        <end position="734"/>
    </location>
</feature>
<dbReference type="InterPro" id="IPR012480">
    <property type="entry name" value="Hepar_II_III_C"/>
</dbReference>
<sequence length="734" mass="83591">MRRQLLMTAIVIISTCSFTLADEGPSNTVSGGGTPEPRPLPEWTVKIRSDHPRLFFNRETWPAVRERALGPERQWYKRFQSKVARLESELAGQEMPAARDLGPQAAWSAFLFLMTEEPRYLELAKKCLDTSLRYYEQCFEERKSVNWYSTSRVHAVLAWDWLYNHLTDDQRRSTMSRLIHVIDNVIRARPAIYRENMSGYNTGFYGVRNCLWFIGCTAFETGIELERVNEWLIWGYDENLRMLEHRRRACGDDGGGASATLGYIFGAYPWAEQNFFYTWLSSTGENIAGDWPHSAMLANYVLWNWIEAEPVPLEFGYGDTPHTRNTLPTNQLYTHMANIRHLFGQAAPKAGALARYLQQKVPQQSYAETWFIYPFLLTQAESSPEPFRPINLPNGRHFETMGQVFMRSGTGTNDTYCLFSCGGALSQHRHYDALNFVIYYRGFLALDSGTRYEEFVNGEHLANYYAQTVAHNCVLIHQPGEPPARYWGGTVVGNHGGQHRQLGSVVKAFETNRDFVYVAGDATACYRHGVVRREGLPDLPEKCELVTRQIVFLLPHHFVIFDRVEATDATYRKDWLIHTAHRPVLDGRVLRADHNQGRMYSRTLLPEDATLTAVGGPGKEFWAAGKNWEIVAEGLTEENLALMGQWRVEVTPTAPRKTDLFLHVIQVGDRTLEAMDGIELLQGSQSYGVRLNAVDRAWEILFRTTGPLGGHIRRSGAEAIDRSLATTVQPQSDI</sequence>
<comment type="subcellular location">
    <subcellularLocation>
        <location evidence="1">Cell envelope</location>
    </subcellularLocation>
</comment>
<reference evidence="4" key="1">
    <citation type="submission" date="2023-05" db="EMBL/GenBank/DDBJ databases">
        <title>Anaerotaeda fermentans gen. nov., sp. nov., a novel anaerobic planctomycete of the new family within the order Sedimentisphaerales isolated from Taman Peninsula, Russia.</title>
        <authorList>
            <person name="Khomyakova M.A."/>
            <person name="Merkel A.Y."/>
            <person name="Slobodkin A.I."/>
        </authorList>
    </citation>
    <scope>NUCLEOTIDE SEQUENCE</scope>
    <source>
        <strain evidence="4">M17dextr</strain>
    </source>
</reference>
<proteinExistence type="predicted"/>
<dbReference type="Gene3D" id="2.70.98.70">
    <property type="match status" value="1"/>
</dbReference>
<gene>
    <name evidence="4" type="ORF">QJ522_22615</name>
</gene>
<evidence type="ECO:0000256" key="2">
    <source>
        <dbReference type="SAM" id="SignalP"/>
    </source>
</evidence>
<dbReference type="InterPro" id="IPR008929">
    <property type="entry name" value="Chondroitin_lyas"/>
</dbReference>
<dbReference type="Gene3D" id="1.50.10.100">
    <property type="entry name" value="Chondroitin AC/alginate lyase"/>
    <property type="match status" value="1"/>
</dbReference>
<evidence type="ECO:0000313" key="4">
    <source>
        <dbReference type="EMBL" id="MDI6451869.1"/>
    </source>
</evidence>
<dbReference type="GO" id="GO:0016829">
    <property type="term" value="F:lyase activity"/>
    <property type="evidence" value="ECO:0007669"/>
    <property type="project" value="InterPro"/>
</dbReference>
<evidence type="ECO:0000313" key="5">
    <source>
        <dbReference type="Proteomes" id="UP001431776"/>
    </source>
</evidence>
<dbReference type="AlphaFoldDB" id="A0AAW6U869"/>
<dbReference type="Proteomes" id="UP001431776">
    <property type="component" value="Unassembled WGS sequence"/>
</dbReference>